<dbReference type="OrthoDB" id="8770295at2"/>
<gene>
    <name evidence="5" type="ORF">PPN31114_05167</name>
</gene>
<evidence type="ECO:0000259" key="4">
    <source>
        <dbReference type="Pfam" id="PF01370"/>
    </source>
</evidence>
<dbReference type="PANTHER" id="PTHR43103:SF5">
    <property type="entry name" value="4-EPIMERASE, PUTATIVE (AFU_ORTHOLOGUE AFUA_7G00360)-RELATED"/>
    <property type="match status" value="1"/>
</dbReference>
<name>A0A5E4Z9N0_9BURK</name>
<keyword evidence="3" id="KW-0520">NAD</keyword>
<sequence length="274" mass="30158">MSQTSGKPFRRLLLTGAAGNLGKQLRGKLAEWADIVRVSDIVPVSADAPHEEAMQVDLADRAAVHALLEGVDALVHLGGISVEAPFDDILQANILGLYNVYSAAQKQGVKRIVYASSNHAVGFHEVTEVLDTDAPHRPDGMYGLSKCFGEDLSRYYYDRFGLETVCLRIGSSFEQPKNPRMMITYLSFRDLAELVRCSLFTNRVGHAIVYGVSDNPTLWVDNTKASFLGYRPQDSSAEFAGLFPAKAPDPQMDDWTQRYQGGPFVLMGPMEPKA</sequence>
<dbReference type="RefSeq" id="WP_150682336.1">
    <property type="nucleotide sequence ID" value="NZ_CABPSK010000007.1"/>
</dbReference>
<accession>A0A5E4Z9N0</accession>
<protein>
    <submittedName>
        <fullName evidence="5">NAD-dependent dehydratase</fullName>
    </submittedName>
</protein>
<dbReference type="GO" id="GO:0016491">
    <property type="term" value="F:oxidoreductase activity"/>
    <property type="evidence" value="ECO:0007669"/>
    <property type="project" value="UniProtKB-KW"/>
</dbReference>
<dbReference type="Proteomes" id="UP000366945">
    <property type="component" value="Unassembled WGS sequence"/>
</dbReference>
<evidence type="ECO:0000256" key="3">
    <source>
        <dbReference type="ARBA" id="ARBA00023027"/>
    </source>
</evidence>
<dbReference type="Pfam" id="PF01370">
    <property type="entry name" value="Epimerase"/>
    <property type="match status" value="1"/>
</dbReference>
<dbReference type="InterPro" id="IPR036291">
    <property type="entry name" value="NAD(P)-bd_dom_sf"/>
</dbReference>
<dbReference type="PANTHER" id="PTHR43103">
    <property type="entry name" value="NUCLEOSIDE-DIPHOSPHATE-SUGAR EPIMERASE"/>
    <property type="match status" value="1"/>
</dbReference>
<dbReference type="SUPFAM" id="SSF51735">
    <property type="entry name" value="NAD(P)-binding Rossmann-fold domains"/>
    <property type="match status" value="1"/>
</dbReference>
<keyword evidence="6" id="KW-1185">Reference proteome</keyword>
<organism evidence="5 6">
    <name type="scientific">Pandoraea pneumonica</name>
    <dbReference type="NCBI Taxonomy" id="2508299"/>
    <lineage>
        <taxon>Bacteria</taxon>
        <taxon>Pseudomonadati</taxon>
        <taxon>Pseudomonadota</taxon>
        <taxon>Betaproteobacteria</taxon>
        <taxon>Burkholderiales</taxon>
        <taxon>Burkholderiaceae</taxon>
        <taxon>Pandoraea</taxon>
    </lineage>
</organism>
<dbReference type="InterPro" id="IPR001509">
    <property type="entry name" value="Epimerase_deHydtase"/>
</dbReference>
<keyword evidence="2" id="KW-0560">Oxidoreductase</keyword>
<evidence type="ECO:0000313" key="6">
    <source>
        <dbReference type="Proteomes" id="UP000366945"/>
    </source>
</evidence>
<dbReference type="AlphaFoldDB" id="A0A5E4Z9N0"/>
<reference evidence="5 6" key="1">
    <citation type="submission" date="2019-08" db="EMBL/GenBank/DDBJ databases">
        <authorList>
            <person name="Peeters C."/>
        </authorList>
    </citation>
    <scope>NUCLEOTIDE SEQUENCE [LARGE SCALE GENOMIC DNA]</scope>
    <source>
        <strain evidence="5 6">LMG 31114</strain>
    </source>
</reference>
<dbReference type="EMBL" id="CABPSK010000007">
    <property type="protein sequence ID" value="VVE57115.1"/>
    <property type="molecule type" value="Genomic_DNA"/>
</dbReference>
<proteinExistence type="inferred from homology"/>
<evidence type="ECO:0000313" key="5">
    <source>
        <dbReference type="EMBL" id="VVE57115.1"/>
    </source>
</evidence>
<dbReference type="Gene3D" id="3.40.50.720">
    <property type="entry name" value="NAD(P)-binding Rossmann-like Domain"/>
    <property type="match status" value="1"/>
</dbReference>
<feature type="domain" description="NAD-dependent epimerase/dehydratase" evidence="4">
    <location>
        <begin position="13"/>
        <end position="172"/>
    </location>
</feature>
<comment type="similarity">
    <text evidence="1">Belongs to the NAD(P)-dependent epimerase/dehydratase family.</text>
</comment>
<evidence type="ECO:0000256" key="2">
    <source>
        <dbReference type="ARBA" id="ARBA00023002"/>
    </source>
</evidence>
<evidence type="ECO:0000256" key="1">
    <source>
        <dbReference type="ARBA" id="ARBA00007637"/>
    </source>
</evidence>
<dbReference type="GeneID" id="300407143"/>